<evidence type="ECO:0000313" key="6">
    <source>
        <dbReference type="Proteomes" id="UP000621631"/>
    </source>
</evidence>
<dbReference type="KEGG" id="vhl:BME96_03805"/>
<evidence type="ECO:0000313" key="5">
    <source>
        <dbReference type="Proteomes" id="UP000182945"/>
    </source>
</evidence>
<evidence type="ECO:0000313" key="3">
    <source>
        <dbReference type="EMBL" id="APC47345.1"/>
    </source>
</evidence>
<feature type="compositionally biased region" description="Polar residues" evidence="1">
    <location>
        <begin position="126"/>
        <end position="135"/>
    </location>
</feature>
<dbReference type="InterPro" id="IPR025889">
    <property type="entry name" value="GSP17M-like_dom"/>
</dbReference>
<dbReference type="Pfam" id="PF11181">
    <property type="entry name" value="YflT"/>
    <property type="match status" value="1"/>
</dbReference>
<dbReference type="Proteomes" id="UP000621631">
    <property type="component" value="Unassembled WGS sequence"/>
</dbReference>
<keyword evidence="6" id="KW-1185">Reference proteome</keyword>
<feature type="region of interest" description="Disordered" evidence="1">
    <location>
        <begin position="122"/>
        <end position="142"/>
    </location>
</feature>
<sequence>MGKEVFGPFQANDEVIRLVSNLELKGYKSENITVFANSDDFEELDKRTDVSVESSVTDEEEPTFMDKVKRIFSNDAGTHPHLHDRLLNSAVTDKQAKEYVDAIEDGGVLVIANNDLKMGHDATNEPMVNNTNMSESAIKRDY</sequence>
<dbReference type="RefSeq" id="WP_071648318.1">
    <property type="nucleotide sequence ID" value="NZ_CP017962.1"/>
</dbReference>
<name>A0AAC9J039_VIRHA</name>
<feature type="domain" description="General stress protein 17M-like" evidence="2">
    <location>
        <begin position="9"/>
        <end position="106"/>
    </location>
</feature>
<dbReference type="EMBL" id="JACWEZ010000002">
    <property type="protein sequence ID" value="MBD1221622.1"/>
    <property type="molecule type" value="Genomic_DNA"/>
</dbReference>
<organism evidence="3 5">
    <name type="scientific">Virgibacillus halodenitrificans</name>
    <name type="common">Bacillus halodenitrificans</name>
    <dbReference type="NCBI Taxonomy" id="1482"/>
    <lineage>
        <taxon>Bacteria</taxon>
        <taxon>Bacillati</taxon>
        <taxon>Bacillota</taxon>
        <taxon>Bacilli</taxon>
        <taxon>Bacillales</taxon>
        <taxon>Bacillaceae</taxon>
        <taxon>Virgibacillus</taxon>
    </lineage>
</organism>
<reference evidence="4 6" key="2">
    <citation type="submission" date="2020-09" db="EMBL/GenBank/DDBJ databases">
        <title>Draft Genome Sequences of Oil-Oxidizing Bacteria Halomonas titanicae, Marinobacter lutaoensis, and Virgibacillus halodenitrificans Isolated from Highly Saline Environments.</title>
        <authorList>
            <person name="Grouzdev D.S."/>
            <person name="Sokolova D.S."/>
            <person name="Semenova E.M."/>
            <person name="Borzenkov I.A."/>
            <person name="Bidzhieva S.K."/>
            <person name="Poltaraus A.B."/>
            <person name="Nazina T.N."/>
        </authorList>
    </citation>
    <scope>NUCLEOTIDE SEQUENCE [LARGE SCALE GENOMIC DNA]</scope>
    <source>
        <strain evidence="4 6">VKM B-3472D</strain>
    </source>
</reference>
<evidence type="ECO:0000256" key="1">
    <source>
        <dbReference type="SAM" id="MobiDB-lite"/>
    </source>
</evidence>
<dbReference type="GeneID" id="71513508"/>
<dbReference type="AlphaFoldDB" id="A0AAC9J039"/>
<reference evidence="3 5" key="1">
    <citation type="submission" date="2016-11" db="EMBL/GenBank/DDBJ databases">
        <title>Complete genome sequencing of Virgibacillus halodenitrificans PDB-F2.</title>
        <authorList>
            <person name="Sun Z."/>
            <person name="Zhou Y."/>
            <person name="Li H."/>
        </authorList>
    </citation>
    <scope>NUCLEOTIDE SEQUENCE [LARGE SCALE GENOMIC DNA]</scope>
    <source>
        <strain evidence="3 5">PDB-F2</strain>
    </source>
</reference>
<protein>
    <submittedName>
        <fullName evidence="4">General stress protein</fullName>
    </submittedName>
</protein>
<dbReference type="EMBL" id="CP017962">
    <property type="protein sequence ID" value="APC47345.1"/>
    <property type="molecule type" value="Genomic_DNA"/>
</dbReference>
<gene>
    <name evidence="3" type="ORF">BME96_03805</name>
    <name evidence="4" type="ORF">IC602_03300</name>
</gene>
<dbReference type="Proteomes" id="UP000182945">
    <property type="component" value="Chromosome"/>
</dbReference>
<accession>A0AAC9J039</accession>
<proteinExistence type="predicted"/>
<evidence type="ECO:0000313" key="4">
    <source>
        <dbReference type="EMBL" id="MBD1221622.1"/>
    </source>
</evidence>
<evidence type="ECO:0000259" key="2">
    <source>
        <dbReference type="Pfam" id="PF11181"/>
    </source>
</evidence>